<name>A0A3S4INA0_KLEPN</name>
<dbReference type="PROSITE" id="PS51831">
    <property type="entry name" value="HD"/>
    <property type="match status" value="1"/>
</dbReference>
<dbReference type="GO" id="GO:0016301">
    <property type="term" value="F:kinase activity"/>
    <property type="evidence" value="ECO:0007669"/>
    <property type="project" value="UniProtKB-KW"/>
</dbReference>
<evidence type="ECO:0000313" key="8">
    <source>
        <dbReference type="EMBL" id="VEB01823.1"/>
    </source>
</evidence>
<evidence type="ECO:0000256" key="2">
    <source>
        <dbReference type="ARBA" id="ARBA00019852"/>
    </source>
</evidence>
<proteinExistence type="inferred from homology"/>
<evidence type="ECO:0000313" key="9">
    <source>
        <dbReference type="Proteomes" id="UP000282433"/>
    </source>
</evidence>
<feature type="region of interest" description="Disordered" evidence="6">
    <location>
        <begin position="451"/>
        <end position="474"/>
    </location>
</feature>
<evidence type="ECO:0000256" key="5">
    <source>
        <dbReference type="ARBA" id="ARBA00033308"/>
    </source>
</evidence>
<dbReference type="GO" id="GO:0008893">
    <property type="term" value="F:guanosine-3',5'-bis(diphosphate) 3'-diphosphatase activity"/>
    <property type="evidence" value="ECO:0007669"/>
    <property type="project" value="TreeGrafter"/>
</dbReference>
<dbReference type="Gene3D" id="1.10.3210.10">
    <property type="entry name" value="Hypothetical protein af1432"/>
    <property type="match status" value="1"/>
</dbReference>
<dbReference type="SUPFAM" id="SSF109604">
    <property type="entry name" value="HD-domain/PDEase-like"/>
    <property type="match status" value="1"/>
</dbReference>
<dbReference type="InterPro" id="IPR043519">
    <property type="entry name" value="NT_sf"/>
</dbReference>
<dbReference type="AlphaFoldDB" id="A0A3S4INA0"/>
<dbReference type="CDD" id="cd05399">
    <property type="entry name" value="NT_Rel-Spo_like"/>
    <property type="match status" value="1"/>
</dbReference>
<evidence type="ECO:0000256" key="3">
    <source>
        <dbReference type="ARBA" id="ARBA00029754"/>
    </source>
</evidence>
<organism evidence="8 9">
    <name type="scientific">Klebsiella pneumoniae</name>
    <dbReference type="NCBI Taxonomy" id="573"/>
    <lineage>
        <taxon>Bacteria</taxon>
        <taxon>Pseudomonadati</taxon>
        <taxon>Pseudomonadota</taxon>
        <taxon>Gammaproteobacteria</taxon>
        <taxon>Enterobacterales</taxon>
        <taxon>Enterobacteriaceae</taxon>
        <taxon>Klebsiella/Raoultella group</taxon>
        <taxon>Klebsiella</taxon>
        <taxon>Klebsiella pneumoniae complex</taxon>
    </lineage>
</organism>
<dbReference type="Gene3D" id="3.10.20.30">
    <property type="match status" value="1"/>
</dbReference>
<dbReference type="PANTHER" id="PTHR21262">
    <property type="entry name" value="GUANOSINE-3',5'-BIS DIPHOSPHATE 3'-PYROPHOSPHOHYDROLASE"/>
    <property type="match status" value="1"/>
</dbReference>
<dbReference type="GO" id="GO:0008728">
    <property type="term" value="F:GTP diphosphokinase activity"/>
    <property type="evidence" value="ECO:0007669"/>
    <property type="project" value="TreeGrafter"/>
</dbReference>
<gene>
    <name evidence="8" type="primary">relA_2</name>
    <name evidence="8" type="ORF">NCTC13635_02376</name>
</gene>
<dbReference type="GO" id="GO:0042594">
    <property type="term" value="P:response to starvation"/>
    <property type="evidence" value="ECO:0007669"/>
    <property type="project" value="TreeGrafter"/>
</dbReference>
<dbReference type="SUPFAM" id="SSF81301">
    <property type="entry name" value="Nucleotidyltransferase"/>
    <property type="match status" value="1"/>
</dbReference>
<sequence length="474" mass="54246">MVAVRSAHLNKAGEFDPKKWIASLGISSQQSCERLAETWDYCREKTQGHPQADLLLWRGVEMVEILSTLSMDIDTLRAALLFPLADGEVVSEEVMQESVGKSVVTLIHGVRDMAAIRQLKATHTDSVSSEQVDNIRRMLLAMVDDFRCVVIKLAERIAHLREVKDAPEDERVLAAKECTNIYAPLANRLGIGQLKWELEDYCFRYLHPAEYKRIAKLLHERRIDREHYIEEFVGHLRSEMKAEGVKAEVYGRPKHIYSIWRKMQKKHLAFDELFDVRAVRIVAERLQDCYAALGIVHTHYRHLPDEFDDYVANPKPNGYQSIHTVVLGPSGKTVEIQIRTRQMHEDAELGVAAHWKYKEGAGAGTSGGRGYEDRIAWLRKLIAWQEEMADSGEMLDEVRSQVFDDRVYVFTPKGDVVDLPAGSTPARLCLSYSQRCRPSLHRRQNWRPHRAIHLPAADGRSDRNYYPEAAEPEP</sequence>
<accession>A0A3S4INA0</accession>
<feature type="domain" description="HD" evidence="7">
    <location>
        <begin position="55"/>
        <end position="160"/>
    </location>
</feature>
<dbReference type="InterPro" id="IPR012675">
    <property type="entry name" value="Beta-grasp_dom_sf"/>
</dbReference>
<reference evidence="8 9" key="1">
    <citation type="submission" date="2018-12" db="EMBL/GenBank/DDBJ databases">
        <authorList>
            <consortium name="Pathogen Informatics"/>
        </authorList>
    </citation>
    <scope>NUCLEOTIDE SEQUENCE [LARGE SCALE GENOMIC DNA]</scope>
    <source>
        <strain evidence="8 9">NCTC13635</strain>
    </source>
</reference>
<dbReference type="Gene3D" id="3.30.460.10">
    <property type="entry name" value="Beta Polymerase, domain 2"/>
    <property type="match status" value="1"/>
</dbReference>
<evidence type="ECO:0000256" key="6">
    <source>
        <dbReference type="SAM" id="MobiDB-lite"/>
    </source>
</evidence>
<dbReference type="GO" id="GO:0015969">
    <property type="term" value="P:guanosine tetraphosphate metabolic process"/>
    <property type="evidence" value="ECO:0007669"/>
    <property type="project" value="InterPro"/>
</dbReference>
<dbReference type="FunFam" id="3.30.460.10:FF:000001">
    <property type="entry name" value="GTP pyrophosphokinase RelA"/>
    <property type="match status" value="1"/>
</dbReference>
<dbReference type="EMBL" id="LR134162">
    <property type="protein sequence ID" value="VEB01823.1"/>
    <property type="molecule type" value="Genomic_DNA"/>
</dbReference>
<dbReference type="NCBIfam" id="NF008124">
    <property type="entry name" value="PRK10872.1"/>
    <property type="match status" value="1"/>
</dbReference>
<dbReference type="GO" id="GO:0005886">
    <property type="term" value="C:plasma membrane"/>
    <property type="evidence" value="ECO:0007669"/>
    <property type="project" value="TreeGrafter"/>
</dbReference>
<dbReference type="Proteomes" id="UP000282433">
    <property type="component" value="Chromosome"/>
</dbReference>
<evidence type="ECO:0000256" key="1">
    <source>
        <dbReference type="ARBA" id="ARBA00007476"/>
    </source>
</evidence>
<keyword evidence="8" id="KW-0418">Kinase</keyword>
<dbReference type="Pfam" id="PF04607">
    <property type="entry name" value="RelA_SpoT"/>
    <property type="match status" value="1"/>
</dbReference>
<evidence type="ECO:0000259" key="7">
    <source>
        <dbReference type="PROSITE" id="PS51831"/>
    </source>
</evidence>
<comment type="similarity">
    <text evidence="1">Belongs to the RelA/SpoT family.</text>
</comment>
<dbReference type="PANTHER" id="PTHR21262:SF31">
    <property type="entry name" value="GTP PYROPHOSPHOKINASE"/>
    <property type="match status" value="1"/>
</dbReference>
<dbReference type="FunFam" id="1.10.3210.10:FF:000007">
    <property type="entry name" value="GTP pyrophosphokinase"/>
    <property type="match status" value="1"/>
</dbReference>
<protein>
    <recommendedName>
        <fullName evidence="2">GTP pyrophosphokinase</fullName>
    </recommendedName>
    <alternativeName>
        <fullName evidence="4">(p)ppGpp synthase</fullName>
    </alternativeName>
    <alternativeName>
        <fullName evidence="3">ATP:GTP 3'-pyrophosphotransferase</fullName>
    </alternativeName>
    <alternativeName>
        <fullName evidence="5">ppGpp synthase I</fullName>
    </alternativeName>
</protein>
<evidence type="ECO:0000256" key="4">
    <source>
        <dbReference type="ARBA" id="ARBA00032407"/>
    </source>
</evidence>
<dbReference type="SMART" id="SM00954">
    <property type="entry name" value="RelA_SpoT"/>
    <property type="match status" value="1"/>
</dbReference>
<dbReference type="InterPro" id="IPR006674">
    <property type="entry name" value="HD_domain"/>
</dbReference>
<dbReference type="InterPro" id="IPR007685">
    <property type="entry name" value="RelA_SpoT"/>
</dbReference>
<keyword evidence="8" id="KW-0808">Transferase</keyword>
<dbReference type="Pfam" id="PF13328">
    <property type="entry name" value="HD_4"/>
    <property type="match status" value="1"/>
</dbReference>